<accession>A0A1J6J3U2</accession>
<dbReference type="SMR" id="A0A1J6J3U2"/>
<dbReference type="PANTHER" id="PTHR47589:SF5">
    <property type="entry name" value="CHALCONE ISOMERASE DOMAIN-CONTAINING PROTEIN"/>
    <property type="match status" value="1"/>
</dbReference>
<gene>
    <name evidence="1" type="primary">FAP1_3</name>
    <name evidence="1" type="ORF">A4A49_07771</name>
</gene>
<dbReference type="EMBL" id="MJEQ01037184">
    <property type="protein sequence ID" value="OIT05603.1"/>
    <property type="molecule type" value="Genomic_DNA"/>
</dbReference>
<dbReference type="Proteomes" id="UP000187609">
    <property type="component" value="Unassembled WGS sequence"/>
</dbReference>
<reference evidence="1" key="1">
    <citation type="submission" date="2016-11" db="EMBL/GenBank/DDBJ databases">
        <title>The genome of Nicotiana attenuata.</title>
        <authorList>
            <person name="Xu S."/>
            <person name="Brockmoeller T."/>
            <person name="Gaquerel E."/>
            <person name="Navarro A."/>
            <person name="Kuhl H."/>
            <person name="Gase K."/>
            <person name="Ling Z."/>
            <person name="Zhou W."/>
            <person name="Kreitzer C."/>
            <person name="Stanke M."/>
            <person name="Tang H."/>
            <person name="Lyons E."/>
            <person name="Pandey P."/>
            <person name="Pandey S.P."/>
            <person name="Timmermann B."/>
            <person name="Baldwin I.T."/>
        </authorList>
    </citation>
    <scope>NUCLEOTIDE SEQUENCE [LARGE SCALE GENOMIC DNA]</scope>
    <source>
        <strain evidence="1">UT</strain>
    </source>
</reference>
<evidence type="ECO:0000313" key="1">
    <source>
        <dbReference type="EMBL" id="OIT05603.1"/>
    </source>
</evidence>
<evidence type="ECO:0000313" key="2">
    <source>
        <dbReference type="Proteomes" id="UP000187609"/>
    </source>
</evidence>
<sequence length="150" mass="16081">MASLRFPFLFSQPQKPPCSTIANASSCSFSTAVVAGGSVVAAAGAIIAITQSPKNPFFENAMNFLLSNFSPSKNHSSPLWGSVSLAENSAPVTESRTGMSFPSILKESQRLLGIGVRKKAIFGLKNIDDYAFGTTLSLQFTLLFFLFINF</sequence>
<dbReference type="GO" id="GO:0005504">
    <property type="term" value="F:fatty acid binding"/>
    <property type="evidence" value="ECO:0007669"/>
    <property type="project" value="TreeGrafter"/>
</dbReference>
<proteinExistence type="predicted"/>
<dbReference type="GO" id="GO:0009570">
    <property type="term" value="C:chloroplast stroma"/>
    <property type="evidence" value="ECO:0007669"/>
    <property type="project" value="TreeGrafter"/>
</dbReference>
<dbReference type="Gene3D" id="3.50.70.10">
    <property type="match status" value="1"/>
</dbReference>
<dbReference type="Gramene" id="OIT05603">
    <property type="protein sequence ID" value="OIT05603"/>
    <property type="gene ID" value="A4A49_07771"/>
</dbReference>
<dbReference type="InterPro" id="IPR044228">
    <property type="entry name" value="FAP1"/>
</dbReference>
<dbReference type="InterPro" id="IPR016088">
    <property type="entry name" value="Chalcone_isomerase_3-sand"/>
</dbReference>
<organism evidence="1 2">
    <name type="scientific">Nicotiana attenuata</name>
    <name type="common">Coyote tobacco</name>
    <dbReference type="NCBI Taxonomy" id="49451"/>
    <lineage>
        <taxon>Eukaryota</taxon>
        <taxon>Viridiplantae</taxon>
        <taxon>Streptophyta</taxon>
        <taxon>Embryophyta</taxon>
        <taxon>Tracheophyta</taxon>
        <taxon>Spermatophyta</taxon>
        <taxon>Magnoliopsida</taxon>
        <taxon>eudicotyledons</taxon>
        <taxon>Gunneridae</taxon>
        <taxon>Pentapetalae</taxon>
        <taxon>asterids</taxon>
        <taxon>lamiids</taxon>
        <taxon>Solanales</taxon>
        <taxon>Solanaceae</taxon>
        <taxon>Nicotianoideae</taxon>
        <taxon>Nicotianeae</taxon>
        <taxon>Nicotiana</taxon>
    </lineage>
</organism>
<name>A0A1J6J3U2_NICAT</name>
<dbReference type="AlphaFoldDB" id="A0A1J6J3U2"/>
<dbReference type="OMA" id="TTHWISP"/>
<dbReference type="GO" id="GO:0006631">
    <property type="term" value="P:fatty acid metabolic process"/>
    <property type="evidence" value="ECO:0007669"/>
    <property type="project" value="TreeGrafter"/>
</dbReference>
<protein>
    <submittedName>
        <fullName evidence="1">Fatty-acid-binding protein 1</fullName>
    </submittedName>
</protein>
<dbReference type="PANTHER" id="PTHR47589">
    <property type="entry name" value="FATTY-ACID-BINDING PROTEIN 1"/>
    <property type="match status" value="1"/>
</dbReference>
<dbReference type="STRING" id="49451.A0A1J6J3U2"/>
<keyword evidence="2" id="KW-1185">Reference proteome</keyword>
<comment type="caution">
    <text evidence="1">The sequence shown here is derived from an EMBL/GenBank/DDBJ whole genome shotgun (WGS) entry which is preliminary data.</text>
</comment>